<accession>A0A4Q2RB77</accession>
<dbReference type="GO" id="GO:0005524">
    <property type="term" value="F:ATP binding"/>
    <property type="evidence" value="ECO:0007669"/>
    <property type="project" value="UniProtKB-KW"/>
</dbReference>
<keyword evidence="2" id="KW-0547">Nucleotide-binding</keyword>
<dbReference type="InterPro" id="IPR041664">
    <property type="entry name" value="AAA_16"/>
</dbReference>
<reference evidence="2 3" key="2">
    <citation type="submission" date="2019-02" db="EMBL/GenBank/DDBJ databases">
        <title>'Lichenibacterium ramalinii' gen. nov. sp. nov., 'Lichenibacterium minor' gen. nov. sp. nov.</title>
        <authorList>
            <person name="Pankratov T."/>
        </authorList>
    </citation>
    <scope>NUCLEOTIDE SEQUENCE [LARGE SCALE GENOMIC DNA]</scope>
    <source>
        <strain evidence="2 3">RmlP001</strain>
    </source>
</reference>
<keyword evidence="2" id="KW-0067">ATP-binding</keyword>
<reference evidence="2 3" key="1">
    <citation type="submission" date="2018-09" db="EMBL/GenBank/DDBJ databases">
        <authorList>
            <person name="Grouzdev D.S."/>
            <person name="Krutkina M.S."/>
        </authorList>
    </citation>
    <scope>NUCLEOTIDE SEQUENCE [LARGE SCALE GENOMIC DNA]</scope>
    <source>
        <strain evidence="2 3">RmlP001</strain>
    </source>
</reference>
<proteinExistence type="predicted"/>
<keyword evidence="3" id="KW-1185">Reference proteome</keyword>
<name>A0A4Q2RB77_9HYPH</name>
<protein>
    <submittedName>
        <fullName evidence="2">ATP-binding protein</fullName>
    </submittedName>
</protein>
<gene>
    <name evidence="2" type="ORF">D3272_13465</name>
</gene>
<dbReference type="EMBL" id="QYBC01000010">
    <property type="protein sequence ID" value="RYB04439.1"/>
    <property type="molecule type" value="Genomic_DNA"/>
</dbReference>
<dbReference type="SUPFAM" id="SSF52540">
    <property type="entry name" value="P-loop containing nucleoside triphosphate hydrolases"/>
    <property type="match status" value="1"/>
</dbReference>
<organism evidence="2 3">
    <name type="scientific">Lichenibacterium ramalinae</name>
    <dbReference type="NCBI Taxonomy" id="2316527"/>
    <lineage>
        <taxon>Bacteria</taxon>
        <taxon>Pseudomonadati</taxon>
        <taxon>Pseudomonadota</taxon>
        <taxon>Alphaproteobacteria</taxon>
        <taxon>Hyphomicrobiales</taxon>
        <taxon>Lichenihabitantaceae</taxon>
        <taxon>Lichenibacterium</taxon>
    </lineage>
</organism>
<evidence type="ECO:0000313" key="2">
    <source>
        <dbReference type="EMBL" id="RYB04439.1"/>
    </source>
</evidence>
<dbReference type="AlphaFoldDB" id="A0A4Q2RB77"/>
<dbReference type="Proteomes" id="UP000289411">
    <property type="component" value="Unassembled WGS sequence"/>
</dbReference>
<dbReference type="InterPro" id="IPR027417">
    <property type="entry name" value="P-loop_NTPase"/>
</dbReference>
<evidence type="ECO:0000313" key="3">
    <source>
        <dbReference type="Proteomes" id="UP000289411"/>
    </source>
</evidence>
<evidence type="ECO:0000259" key="1">
    <source>
        <dbReference type="Pfam" id="PF13191"/>
    </source>
</evidence>
<dbReference type="Pfam" id="PF13191">
    <property type="entry name" value="AAA_16"/>
    <property type="match status" value="1"/>
</dbReference>
<sequence>MSCEMPCSGSEVRVDTVDGHVWFETSGTEQALVSLHALLDRSRMTPRPWMPFVVLTGSEGSGKTALARRFMLQAQRAATCALFDRAREARDAPLQLLSSEARQLRERERADARARSEDYRRQVQDFGHCPRVCAPAVFAPPVEDLTATIHASMHGDGRREDLRDRQFRYDMEWASEVEPAVMSANDQRVGSRTWISRHVLAALPDSPGNRSDDAMRRTSMVFVDRADRLLELSPRERGSVLQDIKDFPRPLTVVLIGSEALVEAVRAEGKTQTISIPPLEGGEFEQVVRLVFGERDPEDVRRLHAASGGAMGPLLHIAGLQGLKPPYSVPDERVLRLPAPP</sequence>
<comment type="caution">
    <text evidence="2">The sequence shown here is derived from an EMBL/GenBank/DDBJ whole genome shotgun (WGS) entry which is preliminary data.</text>
</comment>
<dbReference type="Gene3D" id="3.40.50.300">
    <property type="entry name" value="P-loop containing nucleotide triphosphate hydrolases"/>
    <property type="match status" value="1"/>
</dbReference>
<feature type="domain" description="Orc1-like AAA ATPase" evidence="1">
    <location>
        <begin position="29"/>
        <end position="121"/>
    </location>
</feature>